<proteinExistence type="predicted"/>
<dbReference type="InterPro" id="IPR052050">
    <property type="entry name" value="SecEffector_AnkRepeat"/>
</dbReference>
<dbReference type="EMBL" id="SPLM01000109">
    <property type="protein sequence ID" value="TMW59371.1"/>
    <property type="molecule type" value="Genomic_DNA"/>
</dbReference>
<accession>A0A8K1FEF6</accession>
<name>A0A8K1FEF6_PYTOL</name>
<dbReference type="InterPro" id="IPR002110">
    <property type="entry name" value="Ankyrin_rpt"/>
</dbReference>
<dbReference type="Pfam" id="PF13637">
    <property type="entry name" value="Ank_4"/>
    <property type="match status" value="2"/>
</dbReference>
<dbReference type="AlphaFoldDB" id="A0A8K1FEF6"/>
<dbReference type="Proteomes" id="UP000794436">
    <property type="component" value="Unassembled WGS sequence"/>
</dbReference>
<evidence type="ECO:0000313" key="1">
    <source>
        <dbReference type="EMBL" id="TMW59371.1"/>
    </source>
</evidence>
<organism evidence="1 2">
    <name type="scientific">Pythium oligandrum</name>
    <name type="common">Mycoparasitic fungus</name>
    <dbReference type="NCBI Taxonomy" id="41045"/>
    <lineage>
        <taxon>Eukaryota</taxon>
        <taxon>Sar</taxon>
        <taxon>Stramenopiles</taxon>
        <taxon>Oomycota</taxon>
        <taxon>Peronosporomycetes</taxon>
        <taxon>Pythiales</taxon>
        <taxon>Pythiaceae</taxon>
        <taxon>Pythium</taxon>
    </lineage>
</organism>
<dbReference type="SUPFAM" id="SSF140860">
    <property type="entry name" value="Pseudo ankyrin repeat-like"/>
    <property type="match status" value="2"/>
</dbReference>
<reference evidence="1" key="1">
    <citation type="submission" date="2019-03" db="EMBL/GenBank/DDBJ databases">
        <title>Long read genome sequence of the mycoparasitic Pythium oligandrum ATCC 38472 isolated from sugarbeet rhizosphere.</title>
        <authorList>
            <person name="Gaulin E."/>
        </authorList>
    </citation>
    <scope>NUCLEOTIDE SEQUENCE</scope>
    <source>
        <strain evidence="1">ATCC 38472_TT</strain>
    </source>
</reference>
<evidence type="ECO:0000313" key="2">
    <source>
        <dbReference type="Proteomes" id="UP000794436"/>
    </source>
</evidence>
<keyword evidence="2" id="KW-1185">Reference proteome</keyword>
<gene>
    <name evidence="1" type="ORF">Poli38472_004440</name>
</gene>
<dbReference type="PANTHER" id="PTHR46586:SF3">
    <property type="entry name" value="ANKYRIN REPEAT-CONTAINING PROTEIN"/>
    <property type="match status" value="1"/>
</dbReference>
<sequence>MEKVLQEAVTKDHFIILVWAHVQGTGGWSPKLMDLAVELGRFQIVKWLHKYRFVGCTTAAMDAAAGDGRLDIVEWLHQHRYEGCTTEAMDRAVANGHMEVVKFLHEKRHEGCTVEAFEEAIKRRDVEIVKFLYRGRPELSEWPQPEHSTILKDLLLSWHPLDKEMLDYITSRRQERYLPFEHTEPTEYDEKQELENHRRPQSGMIYGLGRVLFVLNRKVPHFYWDYIGGIITQYLIRDPRTFVHPIEAATNGYVYWLAQYGPLGSGHLRWLVRRGWFDQARRMHELMTKTMLKRECDDHFKLMTMEHGDLAYIKWHIRNCRSMGFEEIVHQAVWTGRKDVIRWIQTRYITVKKSTSGGARWRLEPSLTYMDCAAAENDLATVKGLHAAQGDDAKCTTKAMDLAAADGHLEMVQWLNKHRSEGCTTDAMDVAASNGHLEVLKWLYRYRREGYTSLAIDGAAANGRGSMALPASTRRERRAESIDSGFAATREASGVAFSRQCPIDC</sequence>
<dbReference type="PANTHER" id="PTHR46586">
    <property type="entry name" value="ANKYRIN REPEAT-CONTAINING PROTEIN"/>
    <property type="match status" value="1"/>
</dbReference>
<protein>
    <submittedName>
        <fullName evidence="1">Uncharacterized protein</fullName>
    </submittedName>
</protein>
<dbReference type="Gene3D" id="1.25.40.20">
    <property type="entry name" value="Ankyrin repeat-containing domain"/>
    <property type="match status" value="2"/>
</dbReference>
<comment type="caution">
    <text evidence="1">The sequence shown here is derived from an EMBL/GenBank/DDBJ whole genome shotgun (WGS) entry which is preliminary data.</text>
</comment>
<dbReference type="InterPro" id="IPR036770">
    <property type="entry name" value="Ankyrin_rpt-contain_sf"/>
</dbReference>